<keyword evidence="2" id="KW-1185">Reference proteome</keyword>
<dbReference type="OrthoDB" id="105426at2157"/>
<organism evidence="1 2">
    <name type="scientific">Methanoregula formicica (strain DSM 22288 / NBRC 105244 / SMSP)</name>
    <dbReference type="NCBI Taxonomy" id="593750"/>
    <lineage>
        <taxon>Archaea</taxon>
        <taxon>Methanobacteriati</taxon>
        <taxon>Methanobacteriota</taxon>
        <taxon>Stenosarchaea group</taxon>
        <taxon>Methanomicrobia</taxon>
        <taxon>Methanomicrobiales</taxon>
        <taxon>Methanoregulaceae</taxon>
        <taxon>Methanoregula</taxon>
    </lineage>
</organism>
<dbReference type="RefSeq" id="WP_015286253.1">
    <property type="nucleotide sequence ID" value="NC_019943.1"/>
</dbReference>
<gene>
    <name evidence="1" type="ordered locus">Metfor_2285</name>
</gene>
<dbReference type="HOGENOM" id="CLU_194238_1_0_2"/>
<dbReference type="KEGG" id="mfo:Metfor_2285"/>
<dbReference type="GeneID" id="14309677"/>
<evidence type="ECO:0000313" key="2">
    <source>
        <dbReference type="Proteomes" id="UP000010824"/>
    </source>
</evidence>
<evidence type="ECO:0000313" key="1">
    <source>
        <dbReference type="EMBL" id="AGB03290.1"/>
    </source>
</evidence>
<dbReference type="Proteomes" id="UP000010824">
    <property type="component" value="Chromosome"/>
</dbReference>
<sequence length="74" mass="8518">MGEVASKRIPVTEEIWESLSDLKRPGQTYDALLAEMIALKQEHDFLTHMEEIAKNGKFVRLDEAAKELNIPYEE</sequence>
<dbReference type="InParanoid" id="L0HH09"/>
<proteinExistence type="predicted"/>
<dbReference type="eggNOG" id="arCOG03940">
    <property type="taxonomic scope" value="Archaea"/>
</dbReference>
<protein>
    <submittedName>
        <fullName evidence="1">Uncharacterized protein</fullName>
    </submittedName>
</protein>
<dbReference type="AlphaFoldDB" id="L0HH09"/>
<dbReference type="STRING" id="593750.Metfor_2285"/>
<reference evidence="1 2" key="2">
    <citation type="journal article" date="2014" name="Genome Announc.">
        <title>Complete Genome Sequence of Methanoregula formicica SMSPT, a Mesophilic Hydrogenotrophic Methanogen Isolated from a Methanogenic Upflow Anaerobic Sludge Blanket Reactor.</title>
        <authorList>
            <person name="Yamamoto K."/>
            <person name="Tamaki H."/>
            <person name="Cadillo-Quiroz H."/>
            <person name="Imachi H."/>
            <person name="Kyrpides N."/>
            <person name="Woyke T."/>
            <person name="Goodwin L."/>
            <person name="Zinder S.H."/>
            <person name="Kamagata Y."/>
            <person name="Liu W.T."/>
        </authorList>
    </citation>
    <scope>NUCLEOTIDE SEQUENCE [LARGE SCALE GENOMIC DNA]</scope>
    <source>
        <strain evidence="2">DSM 22288 / NBRC 105244 / SMSP</strain>
    </source>
</reference>
<reference evidence="2" key="1">
    <citation type="submission" date="2011-12" db="EMBL/GenBank/DDBJ databases">
        <title>Complete sequence of Methanoregula formicicum SMSP.</title>
        <authorList>
            <person name="Lucas S."/>
            <person name="Han J."/>
            <person name="Lapidus A."/>
            <person name="Cheng J.-F."/>
            <person name="Goodwin L."/>
            <person name="Pitluck S."/>
            <person name="Peters L."/>
            <person name="Ovchinnikova G."/>
            <person name="Teshima H."/>
            <person name="Detter J.C."/>
            <person name="Han C."/>
            <person name="Tapia R."/>
            <person name="Land M."/>
            <person name="Hauser L."/>
            <person name="Kyrpides N."/>
            <person name="Ivanova N."/>
            <person name="Pagani I."/>
            <person name="Imachi H."/>
            <person name="Tamaki H."/>
            <person name="Sekiguchi Y."/>
            <person name="Kamagata Y."/>
            <person name="Cadillo-Quiroz H."/>
            <person name="Zinder S."/>
            <person name="Liu W.-T."/>
            <person name="Woyke T."/>
        </authorList>
    </citation>
    <scope>NUCLEOTIDE SEQUENCE [LARGE SCALE GENOMIC DNA]</scope>
    <source>
        <strain evidence="2">DSM 22288 / NBRC 105244 / SMSP</strain>
    </source>
</reference>
<dbReference type="EMBL" id="CP003167">
    <property type="protein sequence ID" value="AGB03290.1"/>
    <property type="molecule type" value="Genomic_DNA"/>
</dbReference>
<name>L0HH09_METFS</name>
<accession>L0HH09</accession>